<keyword evidence="5" id="KW-0732">Signal</keyword>
<feature type="chain" id="PRO_5026082568" evidence="5">
    <location>
        <begin position="25"/>
        <end position="274"/>
    </location>
</feature>
<keyword evidence="4" id="KW-1133">Transmembrane helix</keyword>
<keyword evidence="2" id="KW-0768">Sushi</keyword>
<accession>A0A6F9DTE6</accession>
<sequence length="274" mass="28969">MSFWKALQIFKVLIVWSLFGYCQTQTVISSLTISPSPIQAVGANLSTSIGITDSGDFSISWSIGSIFGCQAAFTASIRGVSFFCDQPLKDRFTYGDNITPGVVTININLANLQLNETGLQITIIDALNVQLGQSPPLNIQVCPYLNTSGLIPQVSAIPCGLGCEGYFTCNTSSYLNLSTNATCQANATWSPAPACTAKRSSGLDGGIIALIVILCLLAVGCIVVVVVLYKRKKACFADKADKNPPTEGPACTPLNENQPKNPDSSNDNLSSGQV</sequence>
<name>A0A6F9DTE6_9ASCI</name>
<evidence type="ECO:0000259" key="6">
    <source>
        <dbReference type="PROSITE" id="PS50923"/>
    </source>
</evidence>
<evidence type="ECO:0000256" key="3">
    <source>
        <dbReference type="SAM" id="MobiDB-lite"/>
    </source>
</evidence>
<comment type="caution">
    <text evidence="2">Lacks conserved residue(s) required for the propagation of feature annotation.</text>
</comment>
<organism evidence="7">
    <name type="scientific">Phallusia mammillata</name>
    <dbReference type="NCBI Taxonomy" id="59560"/>
    <lineage>
        <taxon>Eukaryota</taxon>
        <taxon>Metazoa</taxon>
        <taxon>Chordata</taxon>
        <taxon>Tunicata</taxon>
        <taxon>Ascidiacea</taxon>
        <taxon>Phlebobranchia</taxon>
        <taxon>Ascidiidae</taxon>
        <taxon>Phallusia</taxon>
    </lineage>
</organism>
<dbReference type="PROSITE" id="PS50923">
    <property type="entry name" value="SUSHI"/>
    <property type="match status" value="1"/>
</dbReference>
<evidence type="ECO:0000313" key="7">
    <source>
        <dbReference type="EMBL" id="CAB3266717.1"/>
    </source>
</evidence>
<proteinExistence type="evidence at transcript level"/>
<feature type="domain" description="Sushi" evidence="6">
    <location>
        <begin position="140"/>
        <end position="197"/>
    </location>
</feature>
<feature type="compositionally biased region" description="Polar residues" evidence="3">
    <location>
        <begin position="254"/>
        <end position="274"/>
    </location>
</feature>
<dbReference type="AlphaFoldDB" id="A0A6F9DTE6"/>
<evidence type="ECO:0000256" key="5">
    <source>
        <dbReference type="SAM" id="SignalP"/>
    </source>
</evidence>
<protein>
    <submittedName>
        <fullName evidence="7">VCRL1 variant F-2</fullName>
    </submittedName>
</protein>
<reference evidence="7" key="1">
    <citation type="submission" date="2020-04" db="EMBL/GenBank/DDBJ databases">
        <authorList>
            <person name="Neveu A P."/>
        </authorList>
    </citation>
    <scope>NUCLEOTIDE SEQUENCE</scope>
    <source>
        <tissue evidence="7">Whole embryo</tissue>
    </source>
</reference>
<evidence type="ECO:0000256" key="1">
    <source>
        <dbReference type="ARBA" id="ARBA00023157"/>
    </source>
</evidence>
<evidence type="ECO:0000256" key="4">
    <source>
        <dbReference type="SAM" id="Phobius"/>
    </source>
</evidence>
<dbReference type="InterPro" id="IPR000436">
    <property type="entry name" value="Sushi_SCR_CCP_dom"/>
</dbReference>
<feature type="region of interest" description="Disordered" evidence="3">
    <location>
        <begin position="239"/>
        <end position="274"/>
    </location>
</feature>
<feature type="transmembrane region" description="Helical" evidence="4">
    <location>
        <begin position="207"/>
        <end position="229"/>
    </location>
</feature>
<dbReference type="SUPFAM" id="SSF57535">
    <property type="entry name" value="Complement control module/SCR domain"/>
    <property type="match status" value="1"/>
</dbReference>
<evidence type="ECO:0000256" key="2">
    <source>
        <dbReference type="PROSITE-ProRule" id="PRU00302"/>
    </source>
</evidence>
<gene>
    <name evidence="7" type="primary">Sus2</name>
</gene>
<keyword evidence="4" id="KW-0812">Transmembrane</keyword>
<keyword evidence="1" id="KW-1015">Disulfide bond</keyword>
<feature type="signal peptide" evidence="5">
    <location>
        <begin position="1"/>
        <end position="24"/>
    </location>
</feature>
<dbReference type="EMBL" id="LR790855">
    <property type="protein sequence ID" value="CAB3266717.1"/>
    <property type="molecule type" value="mRNA"/>
</dbReference>
<dbReference type="InterPro" id="IPR035976">
    <property type="entry name" value="Sushi/SCR/CCP_sf"/>
</dbReference>
<keyword evidence="4" id="KW-0472">Membrane</keyword>